<reference evidence="3 4" key="1">
    <citation type="submission" date="2024-10" db="EMBL/GenBank/DDBJ databases">
        <title>The Natural Products Discovery Center: Release of the First 8490 Sequenced Strains for Exploring Actinobacteria Biosynthetic Diversity.</title>
        <authorList>
            <person name="Kalkreuter E."/>
            <person name="Kautsar S.A."/>
            <person name="Yang D."/>
            <person name="Bader C.D."/>
            <person name="Teijaro C.N."/>
            <person name="Fluegel L."/>
            <person name="Davis C.M."/>
            <person name="Simpson J.R."/>
            <person name="Lauterbach L."/>
            <person name="Steele A.D."/>
            <person name="Gui C."/>
            <person name="Meng S."/>
            <person name="Li G."/>
            <person name="Viehrig K."/>
            <person name="Ye F."/>
            <person name="Su P."/>
            <person name="Kiefer A.F."/>
            <person name="Nichols A."/>
            <person name="Cepeda A.J."/>
            <person name="Yan W."/>
            <person name="Fan B."/>
            <person name="Jiang Y."/>
            <person name="Adhikari A."/>
            <person name="Zheng C.-J."/>
            <person name="Schuster L."/>
            <person name="Cowan T.M."/>
            <person name="Smanski M.J."/>
            <person name="Chevrette M.G."/>
            <person name="De Carvalho L.P.S."/>
            <person name="Shen B."/>
        </authorList>
    </citation>
    <scope>NUCLEOTIDE SEQUENCE [LARGE SCALE GENOMIC DNA]</scope>
    <source>
        <strain evidence="3 4">NPDC050545</strain>
    </source>
</reference>
<accession>A0ABW7Z6X9</accession>
<dbReference type="PANTHER" id="PTHR43767">
    <property type="entry name" value="LONG-CHAIN-FATTY-ACID--COA LIGASE"/>
    <property type="match status" value="1"/>
</dbReference>
<comment type="caution">
    <text evidence="3">The sequence shown here is derived from an EMBL/GenBank/DDBJ whole genome shotgun (WGS) entry which is preliminary data.</text>
</comment>
<dbReference type="InterPro" id="IPR025110">
    <property type="entry name" value="AMP-bd_C"/>
</dbReference>
<feature type="domain" description="AMP-dependent synthetase/ligase" evidence="1">
    <location>
        <begin position="19"/>
        <end position="376"/>
    </location>
</feature>
<dbReference type="InterPro" id="IPR042099">
    <property type="entry name" value="ANL_N_sf"/>
</dbReference>
<dbReference type="InterPro" id="IPR020845">
    <property type="entry name" value="AMP-binding_CS"/>
</dbReference>
<feature type="domain" description="AMP-binding enzyme C-terminal" evidence="2">
    <location>
        <begin position="426"/>
        <end position="501"/>
    </location>
</feature>
<evidence type="ECO:0000259" key="2">
    <source>
        <dbReference type="Pfam" id="PF13193"/>
    </source>
</evidence>
<dbReference type="Gene3D" id="3.30.300.30">
    <property type="match status" value="1"/>
</dbReference>
<name>A0ABW7Z6X9_9ACTN</name>
<dbReference type="Pfam" id="PF13193">
    <property type="entry name" value="AMP-binding_C"/>
    <property type="match status" value="1"/>
</dbReference>
<sequence length="520" mass="56207">MAQTTDLYRRPTFVDMVARSLRNHPDRVAFITPTGDLSYEQLRRLIARIASAMREAGVRRGDGVAMLAPNRPEAFATLIAAMSLGARYTPLHPMGALADHVTVCADAEITTIVADGAQYAAHGAALAAGLEAAPQVLHIGGGSPSDVLSGPDTDGPIPDLARESDIGLLGYTGGTTGRPKGVMLPHRSLVTHLYLSVAHWQLPAELRFLGSTPLTHALAGIVPPVFHQGGSVVLTKGFDPAEFCETVRRHRITATFLVPSMIYVLLDHLAAHPADLSSLQTILYGAAPMSPDRLEQALDVFGPVFVQFFGQSEAPNTVTCLSKEDHDLRRPKLLASCGKPHPTLDVAVLDDDDQPCAAGERGEVCVRGPLVMDGYWKQPELTAQTLRNGWLHTGDVGYLDEDNFLYLTDRKKDMVITGGFNVYPREVEDAVVTHPEVAAAAVIGVPDPKWGEAVTAFVVRTPGATVTPEELIALVRELKGPVHAPKRLEFLDALPLTPLGKVDKKQLRARFWDERDRAVN</sequence>
<evidence type="ECO:0000259" key="1">
    <source>
        <dbReference type="Pfam" id="PF00501"/>
    </source>
</evidence>
<organism evidence="3 4">
    <name type="scientific">Nonomuraea typhae</name>
    <dbReference type="NCBI Taxonomy" id="2603600"/>
    <lineage>
        <taxon>Bacteria</taxon>
        <taxon>Bacillati</taxon>
        <taxon>Actinomycetota</taxon>
        <taxon>Actinomycetes</taxon>
        <taxon>Streptosporangiales</taxon>
        <taxon>Streptosporangiaceae</taxon>
        <taxon>Nonomuraea</taxon>
    </lineage>
</organism>
<dbReference type="PANTHER" id="PTHR43767:SF7">
    <property type="entry name" value="MEDIUM_LONG-CHAIN-FATTY-ACID--COA LIGASE FADD8"/>
    <property type="match status" value="1"/>
</dbReference>
<gene>
    <name evidence="3" type="ORF">ACIBG2_41590</name>
</gene>
<dbReference type="Gene3D" id="3.40.50.12780">
    <property type="entry name" value="N-terminal domain of ligase-like"/>
    <property type="match status" value="1"/>
</dbReference>
<dbReference type="PROSITE" id="PS00455">
    <property type="entry name" value="AMP_BINDING"/>
    <property type="match status" value="1"/>
</dbReference>
<dbReference type="InterPro" id="IPR045851">
    <property type="entry name" value="AMP-bd_C_sf"/>
</dbReference>
<dbReference type="SUPFAM" id="SSF56801">
    <property type="entry name" value="Acetyl-CoA synthetase-like"/>
    <property type="match status" value="1"/>
</dbReference>
<dbReference type="RefSeq" id="WP_397089700.1">
    <property type="nucleotide sequence ID" value="NZ_JBITGY010000013.1"/>
</dbReference>
<evidence type="ECO:0000313" key="4">
    <source>
        <dbReference type="Proteomes" id="UP001612741"/>
    </source>
</evidence>
<dbReference type="InterPro" id="IPR050237">
    <property type="entry name" value="ATP-dep_AMP-bd_enzyme"/>
</dbReference>
<dbReference type="EMBL" id="JBITGY010000013">
    <property type="protein sequence ID" value="MFI6503937.1"/>
    <property type="molecule type" value="Genomic_DNA"/>
</dbReference>
<evidence type="ECO:0000313" key="3">
    <source>
        <dbReference type="EMBL" id="MFI6503937.1"/>
    </source>
</evidence>
<proteinExistence type="predicted"/>
<keyword evidence="4" id="KW-1185">Reference proteome</keyword>
<protein>
    <submittedName>
        <fullName evidence="3">AMP-binding protein</fullName>
    </submittedName>
</protein>
<dbReference type="Pfam" id="PF00501">
    <property type="entry name" value="AMP-binding"/>
    <property type="match status" value="1"/>
</dbReference>
<dbReference type="Proteomes" id="UP001612741">
    <property type="component" value="Unassembled WGS sequence"/>
</dbReference>
<dbReference type="InterPro" id="IPR000873">
    <property type="entry name" value="AMP-dep_synth/lig_dom"/>
</dbReference>